<organism evidence="1">
    <name type="scientific">marine metagenome</name>
    <dbReference type="NCBI Taxonomy" id="408172"/>
    <lineage>
        <taxon>unclassified sequences</taxon>
        <taxon>metagenomes</taxon>
        <taxon>ecological metagenomes</taxon>
    </lineage>
</organism>
<name>A0A381PDX5_9ZZZZ</name>
<sequence length="418" mass="46174">MNLSSISEACHVIGICGGAVGGSEAAALIAKSGSIAVVFEQNMRPYGKIEDGLPRWHSKLRNKEYAKIDENLSTPGVVFVPGTRLGEDLSFSSLSNDVGLSALILAHGAWRDRPLPIEGVDRFIGNGLSYQNPFVYWFNHYEEIGFSGENFPIHDDAMVIGGGLASIDVCKILNLELYARALGDRGIKVDIEEMEVRGIPRTLETHGLAVDDLNIQGCTLFYRRDKEDMPLENVRNPSAQRLEKLKGTRAKIMDKVIRKYLVRFCPNAIPVEAVEKDGRLDGFIFQRTKIVDGRVLRIENTEFTTRSKQIISSIGSTPVPIDGVPMEGELYQWQNREEGRLVNGVYGLGNVLTGKGNIVESRRNSKEITPKVVDQALASPKIPADGVSEIMSLIRTRWDTVGYPGEYEDWIASKPPAA</sequence>
<protein>
    <recommendedName>
        <fullName evidence="2">FAD/NAD(P)-binding domain-containing protein</fullName>
    </recommendedName>
</protein>
<gene>
    <name evidence="1" type="ORF">METZ01_LOCUS16537</name>
</gene>
<proteinExistence type="predicted"/>
<dbReference type="PRINTS" id="PR00419">
    <property type="entry name" value="ADXRDTASE"/>
</dbReference>
<dbReference type="Gene3D" id="3.50.50.60">
    <property type="entry name" value="FAD/NAD(P)-binding domain"/>
    <property type="match status" value="2"/>
</dbReference>
<reference evidence="1" key="1">
    <citation type="submission" date="2018-05" db="EMBL/GenBank/DDBJ databases">
        <authorList>
            <person name="Lanie J.A."/>
            <person name="Ng W.-L."/>
            <person name="Kazmierczak K.M."/>
            <person name="Andrzejewski T.M."/>
            <person name="Davidsen T.M."/>
            <person name="Wayne K.J."/>
            <person name="Tettelin H."/>
            <person name="Glass J.I."/>
            <person name="Rusch D."/>
            <person name="Podicherti R."/>
            <person name="Tsui H.-C.T."/>
            <person name="Winkler M.E."/>
        </authorList>
    </citation>
    <scope>NUCLEOTIDE SEQUENCE</scope>
</reference>
<dbReference type="EMBL" id="UINC01000922">
    <property type="protein sequence ID" value="SUZ63683.1"/>
    <property type="molecule type" value="Genomic_DNA"/>
</dbReference>
<dbReference type="AlphaFoldDB" id="A0A381PDX5"/>
<evidence type="ECO:0000313" key="1">
    <source>
        <dbReference type="EMBL" id="SUZ63683.1"/>
    </source>
</evidence>
<dbReference type="SUPFAM" id="SSF51971">
    <property type="entry name" value="Nucleotide-binding domain"/>
    <property type="match status" value="1"/>
</dbReference>
<evidence type="ECO:0008006" key="2">
    <source>
        <dbReference type="Google" id="ProtNLM"/>
    </source>
</evidence>
<accession>A0A381PDX5</accession>
<dbReference type="InterPro" id="IPR036188">
    <property type="entry name" value="FAD/NAD-bd_sf"/>
</dbReference>